<dbReference type="Gene3D" id="3.40.1090.10">
    <property type="entry name" value="Cytosolic phospholipase A2 catalytic domain"/>
    <property type="match status" value="1"/>
</dbReference>
<name>A0ABV4FNN9_9BRAD</name>
<reference evidence="6 7" key="1">
    <citation type="submission" date="2024-07" db="EMBL/GenBank/DDBJ databases">
        <title>Genomic Encyclopedia of Type Strains, Phase V (KMG-V): Genome sequencing to study the core and pangenomes of soil and plant-associated prokaryotes.</title>
        <authorList>
            <person name="Whitman W."/>
        </authorList>
    </citation>
    <scope>NUCLEOTIDE SEQUENCE [LARGE SCALE GENOMIC DNA]</scope>
    <source>
        <strain evidence="6 7">USDA 152</strain>
    </source>
</reference>
<proteinExistence type="inferred from homology"/>
<keyword evidence="4" id="KW-1133">Transmembrane helix</keyword>
<evidence type="ECO:0000256" key="2">
    <source>
        <dbReference type="ARBA" id="ARBA00023098"/>
    </source>
</evidence>
<evidence type="ECO:0000256" key="3">
    <source>
        <dbReference type="PROSITE-ProRule" id="PRU01161"/>
    </source>
</evidence>
<dbReference type="EMBL" id="JBGBZJ010000003">
    <property type="protein sequence ID" value="MEY9453223.1"/>
    <property type="molecule type" value="Genomic_DNA"/>
</dbReference>
<keyword evidence="3" id="KW-0378">Hydrolase</keyword>
<feature type="short sequence motif" description="GXGXXG" evidence="3">
    <location>
        <begin position="12"/>
        <end position="17"/>
    </location>
</feature>
<dbReference type="InterPro" id="IPR002641">
    <property type="entry name" value="PNPLA_dom"/>
</dbReference>
<dbReference type="PANTHER" id="PTHR32176:SF92">
    <property type="entry name" value="XYLOSE ISOMERASE"/>
    <property type="match status" value="1"/>
</dbReference>
<organism evidence="6 7">
    <name type="scientific">Bradyrhizobium ottawaense</name>
    <dbReference type="NCBI Taxonomy" id="931866"/>
    <lineage>
        <taxon>Bacteria</taxon>
        <taxon>Pseudomonadati</taxon>
        <taxon>Pseudomonadota</taxon>
        <taxon>Alphaproteobacteria</taxon>
        <taxon>Hyphomicrobiales</taxon>
        <taxon>Nitrobacteraceae</taxon>
        <taxon>Bradyrhizobium</taxon>
    </lineage>
</organism>
<gene>
    <name evidence="6" type="ORF">ABIG07_002171</name>
</gene>
<keyword evidence="4" id="KW-0472">Membrane</keyword>
<dbReference type="Proteomes" id="UP001565369">
    <property type="component" value="Unassembled WGS sequence"/>
</dbReference>
<dbReference type="PANTHER" id="PTHR32176">
    <property type="entry name" value="XYLOSE ISOMERASE"/>
    <property type="match status" value="1"/>
</dbReference>
<evidence type="ECO:0000256" key="1">
    <source>
        <dbReference type="ARBA" id="ARBA00010240"/>
    </source>
</evidence>
<evidence type="ECO:0000256" key="4">
    <source>
        <dbReference type="SAM" id="Phobius"/>
    </source>
</evidence>
<feature type="active site" description="Nucleophile" evidence="3">
    <location>
        <position position="51"/>
    </location>
</feature>
<evidence type="ECO:0000313" key="6">
    <source>
        <dbReference type="EMBL" id="MEY9453223.1"/>
    </source>
</evidence>
<evidence type="ECO:0000313" key="7">
    <source>
        <dbReference type="Proteomes" id="UP001565369"/>
    </source>
</evidence>
<sequence length="331" mass="37076">MADKKLILTIDGGGVRGIIPALILRELEEKLKKRKKNRPVASYFDLVAGTSTGGIIALGLCAPGVKDRTKPACTSTDLVNLYRNRSKEIFGVQQSMQVFGIMFDDKYSVSPLEQILQELLGDSISDEVLSDFLITAYEIEERRPKVFSSLSTDGKKRQYFVKDLARATSAAPTFFEPARVEKLHQKNNFESLVDGGLFAANPSIVTLMHAMRLGWELKDITMLSLGTGREARPYLYNEVKKWGNISWILANRGVPIISMLLQSQTVVTDDLMPMLLKDRYRRVDGPLLKNLGSDDLDDSSEQNIRELEIFADKLIRSPESQQMLDDIADLA</sequence>
<keyword evidence="3" id="KW-0442">Lipid degradation</keyword>
<keyword evidence="7" id="KW-1185">Reference proteome</keyword>
<evidence type="ECO:0000259" key="5">
    <source>
        <dbReference type="PROSITE" id="PS51635"/>
    </source>
</evidence>
<feature type="short sequence motif" description="DGA/G" evidence="3">
    <location>
        <begin position="194"/>
        <end position="196"/>
    </location>
</feature>
<feature type="domain" description="PNPLA" evidence="5">
    <location>
        <begin position="8"/>
        <end position="207"/>
    </location>
</feature>
<protein>
    <submittedName>
        <fullName evidence="6">Patatin-like phospholipase/acyl hydrolase</fullName>
    </submittedName>
</protein>
<dbReference type="SUPFAM" id="SSF52151">
    <property type="entry name" value="FabD/lysophospholipase-like"/>
    <property type="match status" value="1"/>
</dbReference>
<keyword evidence="4" id="KW-0812">Transmembrane</keyword>
<accession>A0ABV4FNN9</accession>
<feature type="active site" description="Proton acceptor" evidence="3">
    <location>
        <position position="194"/>
    </location>
</feature>
<dbReference type="RefSeq" id="WP_028141847.1">
    <property type="nucleotide sequence ID" value="NZ_AXAF01000013.1"/>
</dbReference>
<dbReference type="PROSITE" id="PS51635">
    <property type="entry name" value="PNPLA"/>
    <property type="match status" value="1"/>
</dbReference>
<feature type="short sequence motif" description="GXSXG" evidence="3">
    <location>
        <begin position="49"/>
        <end position="53"/>
    </location>
</feature>
<keyword evidence="2 3" id="KW-0443">Lipid metabolism</keyword>
<dbReference type="InterPro" id="IPR016035">
    <property type="entry name" value="Acyl_Trfase/lysoPLipase"/>
</dbReference>
<comment type="caution">
    <text evidence="6">The sequence shown here is derived from an EMBL/GenBank/DDBJ whole genome shotgun (WGS) entry which is preliminary data.</text>
</comment>
<dbReference type="Pfam" id="PF01734">
    <property type="entry name" value="Patatin"/>
    <property type="match status" value="1"/>
</dbReference>
<feature type="transmembrane region" description="Helical" evidence="4">
    <location>
        <begin position="40"/>
        <end position="60"/>
    </location>
</feature>
<comment type="similarity">
    <text evidence="1">Belongs to the patatin family.</text>
</comment>